<dbReference type="GO" id="GO:1901678">
    <property type="term" value="P:iron coordination entity transport"/>
    <property type="evidence" value="ECO:0007669"/>
    <property type="project" value="UniProtKB-ARBA"/>
</dbReference>
<organism evidence="11 12">
    <name type="scientific">Bacillus thermozeamaize</name>
    <dbReference type="NCBI Taxonomy" id="230954"/>
    <lineage>
        <taxon>Bacteria</taxon>
        <taxon>Bacillati</taxon>
        <taxon>Bacillota</taxon>
        <taxon>Bacilli</taxon>
        <taxon>Bacillales</taxon>
        <taxon>Bacillaceae</taxon>
        <taxon>Bacillus</taxon>
    </lineage>
</organism>
<keyword evidence="6" id="KW-0449">Lipoprotein</keyword>
<dbReference type="InterPro" id="IPR002491">
    <property type="entry name" value="ABC_transptr_periplasmic_BD"/>
</dbReference>
<keyword evidence="3" id="KW-0813">Transport</keyword>
<proteinExistence type="inferred from homology"/>
<feature type="coiled-coil region" evidence="7">
    <location>
        <begin position="172"/>
        <end position="199"/>
    </location>
</feature>
<dbReference type="PANTHER" id="PTHR30532:SF28">
    <property type="entry name" value="PETROBACTIN-BINDING PROTEIN YCLQ"/>
    <property type="match status" value="1"/>
</dbReference>
<feature type="signal peptide" evidence="9">
    <location>
        <begin position="1"/>
        <end position="21"/>
    </location>
</feature>
<comment type="similarity">
    <text evidence="2">Belongs to the bacterial solute-binding protein 8 family.</text>
</comment>
<comment type="caution">
    <text evidence="11">The sequence shown here is derived from an EMBL/GenBank/DDBJ whole genome shotgun (WGS) entry which is preliminary data.</text>
</comment>
<keyword evidence="7" id="KW-0175">Coiled coil</keyword>
<dbReference type="Gene3D" id="3.40.50.1980">
    <property type="entry name" value="Nitrogenase molybdenum iron protein domain"/>
    <property type="match status" value="2"/>
</dbReference>
<keyword evidence="4 9" id="KW-0732">Signal</keyword>
<evidence type="ECO:0000256" key="8">
    <source>
        <dbReference type="SAM" id="MobiDB-lite"/>
    </source>
</evidence>
<feature type="chain" id="PRO_5013119227" evidence="9">
    <location>
        <begin position="22"/>
        <end position="324"/>
    </location>
</feature>
<evidence type="ECO:0000313" key="11">
    <source>
        <dbReference type="EMBL" id="OUM86011.1"/>
    </source>
</evidence>
<dbReference type="InterPro" id="IPR051313">
    <property type="entry name" value="Bact_iron-sidero_bind"/>
</dbReference>
<evidence type="ECO:0000259" key="10">
    <source>
        <dbReference type="PROSITE" id="PS50983"/>
    </source>
</evidence>
<accession>A0A1Y3PF86</accession>
<evidence type="ECO:0000256" key="7">
    <source>
        <dbReference type="SAM" id="Coils"/>
    </source>
</evidence>
<evidence type="ECO:0000313" key="12">
    <source>
        <dbReference type="Proteomes" id="UP000196475"/>
    </source>
</evidence>
<dbReference type="GO" id="GO:0030288">
    <property type="term" value="C:outer membrane-bounded periplasmic space"/>
    <property type="evidence" value="ECO:0007669"/>
    <property type="project" value="TreeGrafter"/>
</dbReference>
<dbReference type="CDD" id="cd01140">
    <property type="entry name" value="FatB"/>
    <property type="match status" value="1"/>
</dbReference>
<feature type="domain" description="Fe/B12 periplasmic-binding" evidence="10">
    <location>
        <begin position="64"/>
        <end position="324"/>
    </location>
</feature>
<keyword evidence="5" id="KW-0564">Palmitate</keyword>
<evidence type="ECO:0000256" key="1">
    <source>
        <dbReference type="ARBA" id="ARBA00004193"/>
    </source>
</evidence>
<sequence>MKKLWYGVMFLVLAVVLTACGSEGSPSGEKPAASSGTQQEQNEPQEIVVKHQLGETPVKKNPQKVVVFDFGVLDSLDKMGVEVTGVPQANIPPYLEKYKDSKYVNVGSLQEPDFEKISEIGPDLIIISGRQSKAYDELKKIGPTIYMGVDTSRYMESFSENMKILGQIFGKEDFVENELKNLEQAIQRVKQKATESGKNALIILTTGGKVSAFGPGSRFGLIHDVLGVKPVDDKIEVSTHGMSISFEYIAEKDPDYLFVVDRDQVVNNGEKTPAEKVLDNDLIKNTKAYKNGKIVYLDPNYWYLSGGGLVSVAEMIKEVEQAFK</sequence>
<reference evidence="12" key="1">
    <citation type="submission" date="2016-06" db="EMBL/GenBank/DDBJ databases">
        <authorList>
            <person name="Nascimento L."/>
            <person name="Pereira R.V."/>
            <person name="Martins L.F."/>
            <person name="Quaggio R.B."/>
            <person name="Silva A.M."/>
            <person name="Setubal J.C."/>
        </authorList>
    </citation>
    <scope>NUCLEOTIDE SEQUENCE [LARGE SCALE GENOMIC DNA]</scope>
</reference>
<evidence type="ECO:0000256" key="5">
    <source>
        <dbReference type="ARBA" id="ARBA00023139"/>
    </source>
</evidence>
<evidence type="ECO:0000256" key="2">
    <source>
        <dbReference type="ARBA" id="ARBA00008814"/>
    </source>
</evidence>
<dbReference type="GO" id="GO:0005886">
    <property type="term" value="C:plasma membrane"/>
    <property type="evidence" value="ECO:0007669"/>
    <property type="project" value="UniProtKB-SubCell"/>
</dbReference>
<dbReference type="AlphaFoldDB" id="A0A1Y3PF86"/>
<dbReference type="Pfam" id="PF01497">
    <property type="entry name" value="Peripla_BP_2"/>
    <property type="match status" value="1"/>
</dbReference>
<dbReference type="SUPFAM" id="SSF53807">
    <property type="entry name" value="Helical backbone' metal receptor"/>
    <property type="match status" value="1"/>
</dbReference>
<evidence type="ECO:0000256" key="3">
    <source>
        <dbReference type="ARBA" id="ARBA00022448"/>
    </source>
</evidence>
<dbReference type="InterPro" id="IPR033870">
    <property type="entry name" value="FatB"/>
</dbReference>
<feature type="region of interest" description="Disordered" evidence="8">
    <location>
        <begin position="24"/>
        <end position="43"/>
    </location>
</feature>
<evidence type="ECO:0000256" key="9">
    <source>
        <dbReference type="SAM" id="SignalP"/>
    </source>
</evidence>
<dbReference type="PANTHER" id="PTHR30532">
    <property type="entry name" value="IRON III DICITRATE-BINDING PERIPLASMIC PROTEIN"/>
    <property type="match status" value="1"/>
</dbReference>
<dbReference type="PROSITE" id="PS50983">
    <property type="entry name" value="FE_B12_PBP"/>
    <property type="match status" value="1"/>
</dbReference>
<gene>
    <name evidence="11" type="ORF">BAA01_01210</name>
</gene>
<comment type="subcellular location">
    <subcellularLocation>
        <location evidence="1">Cell membrane</location>
        <topology evidence="1">Lipid-anchor</topology>
    </subcellularLocation>
</comment>
<dbReference type="PROSITE" id="PS51257">
    <property type="entry name" value="PROKAR_LIPOPROTEIN"/>
    <property type="match status" value="1"/>
</dbReference>
<protein>
    <submittedName>
        <fullName evidence="11">ABC transporter</fullName>
    </submittedName>
</protein>
<dbReference type="Proteomes" id="UP000196475">
    <property type="component" value="Unassembled WGS sequence"/>
</dbReference>
<feature type="compositionally biased region" description="Polar residues" evidence="8">
    <location>
        <begin position="34"/>
        <end position="43"/>
    </location>
</feature>
<evidence type="ECO:0000256" key="6">
    <source>
        <dbReference type="ARBA" id="ARBA00023288"/>
    </source>
</evidence>
<name>A0A1Y3PF86_9BACI</name>
<evidence type="ECO:0000256" key="4">
    <source>
        <dbReference type="ARBA" id="ARBA00022729"/>
    </source>
</evidence>
<dbReference type="EMBL" id="LZRT01000094">
    <property type="protein sequence ID" value="OUM86011.1"/>
    <property type="molecule type" value="Genomic_DNA"/>
</dbReference>